<dbReference type="InterPro" id="IPR036291">
    <property type="entry name" value="NAD(P)-bd_dom_sf"/>
</dbReference>
<accession>A0A1G6MEQ2</accession>
<dbReference type="UniPathway" id="UPA00262">
    <property type="reaction ID" value="UER00222"/>
</dbReference>
<name>A0A1G6MEQ2_9FIRM</name>
<dbReference type="Pfam" id="PF13241">
    <property type="entry name" value="NAD_binding_7"/>
    <property type="match status" value="1"/>
</dbReference>
<gene>
    <name evidence="8" type="ORF">SAMN04487864_10980</name>
</gene>
<reference evidence="9" key="1">
    <citation type="submission" date="2016-10" db="EMBL/GenBank/DDBJ databases">
        <authorList>
            <person name="Varghese N."/>
            <person name="Submissions S."/>
        </authorList>
    </citation>
    <scope>NUCLEOTIDE SEQUENCE [LARGE SCALE GENOMIC DNA]</scope>
    <source>
        <strain evidence="9">DSM 11005</strain>
    </source>
</reference>
<keyword evidence="5" id="KW-0627">Porphyrin biosynthesis</keyword>
<dbReference type="GO" id="GO:0043115">
    <property type="term" value="F:precorrin-2 dehydrogenase activity"/>
    <property type="evidence" value="ECO:0007669"/>
    <property type="project" value="UniProtKB-EC"/>
</dbReference>
<protein>
    <recommendedName>
        <fullName evidence="2">precorrin-2 dehydrogenase</fullName>
        <ecNumber evidence="2">1.3.1.76</ecNumber>
    </recommendedName>
</protein>
<dbReference type="AlphaFoldDB" id="A0A1G6MEQ2"/>
<evidence type="ECO:0000313" key="8">
    <source>
        <dbReference type="EMBL" id="SDC53734.1"/>
    </source>
</evidence>
<keyword evidence="4" id="KW-0520">NAD</keyword>
<evidence type="ECO:0000256" key="1">
    <source>
        <dbReference type="ARBA" id="ARBA00005010"/>
    </source>
</evidence>
<dbReference type="InterPro" id="IPR028161">
    <property type="entry name" value="Met8-like"/>
</dbReference>
<dbReference type="Pfam" id="PF10414">
    <property type="entry name" value="CysG_dimeriser"/>
    <property type="match status" value="1"/>
</dbReference>
<dbReference type="SUPFAM" id="SSF75615">
    <property type="entry name" value="Siroheme synthase middle domains-like"/>
    <property type="match status" value="1"/>
</dbReference>
<evidence type="ECO:0000259" key="7">
    <source>
        <dbReference type="Pfam" id="PF10414"/>
    </source>
</evidence>
<dbReference type="NCBIfam" id="TIGR01470">
    <property type="entry name" value="cysG_Nterm"/>
    <property type="match status" value="1"/>
</dbReference>
<organism evidence="8 9">
    <name type="scientific">Succiniclasticum ruminis</name>
    <dbReference type="NCBI Taxonomy" id="40841"/>
    <lineage>
        <taxon>Bacteria</taxon>
        <taxon>Bacillati</taxon>
        <taxon>Bacillota</taxon>
        <taxon>Negativicutes</taxon>
        <taxon>Acidaminococcales</taxon>
        <taxon>Acidaminococcaceae</taxon>
        <taxon>Succiniclasticum</taxon>
    </lineage>
</organism>
<proteinExistence type="predicted"/>
<dbReference type="Gene3D" id="1.10.8.610">
    <property type="entry name" value="SirC, precorrin-2 dehydrogenase, C-terminal helical domain-like"/>
    <property type="match status" value="1"/>
</dbReference>
<keyword evidence="9" id="KW-1185">Reference proteome</keyword>
<dbReference type="PANTHER" id="PTHR35330:SF1">
    <property type="entry name" value="SIROHEME BIOSYNTHESIS PROTEIN MET8"/>
    <property type="match status" value="1"/>
</dbReference>
<dbReference type="Proteomes" id="UP000198943">
    <property type="component" value="Unassembled WGS sequence"/>
</dbReference>
<dbReference type="GO" id="GO:0004325">
    <property type="term" value="F:ferrochelatase activity"/>
    <property type="evidence" value="ECO:0007669"/>
    <property type="project" value="InterPro"/>
</dbReference>
<dbReference type="PANTHER" id="PTHR35330">
    <property type="entry name" value="SIROHEME BIOSYNTHESIS PROTEIN MET8"/>
    <property type="match status" value="1"/>
</dbReference>
<evidence type="ECO:0000256" key="4">
    <source>
        <dbReference type="ARBA" id="ARBA00023027"/>
    </source>
</evidence>
<comment type="catalytic activity">
    <reaction evidence="6">
        <text>precorrin-2 + NAD(+) = sirohydrochlorin + NADH + 2 H(+)</text>
        <dbReference type="Rhea" id="RHEA:15613"/>
        <dbReference type="ChEBI" id="CHEBI:15378"/>
        <dbReference type="ChEBI" id="CHEBI:57540"/>
        <dbReference type="ChEBI" id="CHEBI:57945"/>
        <dbReference type="ChEBI" id="CHEBI:58351"/>
        <dbReference type="ChEBI" id="CHEBI:58827"/>
        <dbReference type="EC" id="1.3.1.76"/>
    </reaction>
</comment>
<dbReference type="InterPro" id="IPR006367">
    <property type="entry name" value="Sirohaem_synthase_N"/>
</dbReference>
<comment type="pathway">
    <text evidence="1">Porphyrin-containing compound metabolism; siroheme biosynthesis; sirohydrochlorin from precorrin-2: step 1/1.</text>
</comment>
<dbReference type="InterPro" id="IPR042518">
    <property type="entry name" value="SirC_C"/>
</dbReference>
<dbReference type="SUPFAM" id="SSF51735">
    <property type="entry name" value="NAD(P)-binding Rossmann-fold domains"/>
    <property type="match status" value="1"/>
</dbReference>
<evidence type="ECO:0000256" key="6">
    <source>
        <dbReference type="ARBA" id="ARBA00047561"/>
    </source>
</evidence>
<dbReference type="EC" id="1.3.1.76" evidence="2"/>
<evidence type="ECO:0000313" key="9">
    <source>
        <dbReference type="Proteomes" id="UP000198943"/>
    </source>
</evidence>
<dbReference type="InterPro" id="IPR019478">
    <property type="entry name" value="Sirohaem_synthase_dimer_dom"/>
</dbReference>
<dbReference type="OrthoDB" id="9773765at2"/>
<keyword evidence="3" id="KW-0560">Oxidoreductase</keyword>
<dbReference type="EMBL" id="FMYW01000009">
    <property type="protein sequence ID" value="SDC53734.1"/>
    <property type="molecule type" value="Genomic_DNA"/>
</dbReference>
<dbReference type="GO" id="GO:0019354">
    <property type="term" value="P:siroheme biosynthetic process"/>
    <property type="evidence" value="ECO:0007669"/>
    <property type="project" value="UniProtKB-UniPathway"/>
</dbReference>
<dbReference type="Gene3D" id="3.40.50.720">
    <property type="entry name" value="NAD(P)-binding Rossmann-like Domain"/>
    <property type="match status" value="1"/>
</dbReference>
<evidence type="ECO:0000256" key="5">
    <source>
        <dbReference type="ARBA" id="ARBA00023244"/>
    </source>
</evidence>
<evidence type="ECO:0000256" key="3">
    <source>
        <dbReference type="ARBA" id="ARBA00023002"/>
    </source>
</evidence>
<sequence>MIKRKRYYLTGVCMAYNQFRYTVQLNMENQRCVVVGGGNVALRKATSLLKAGAAVTVIAPDILPAIITLQRKFPALTLCQRNYQAGDVSHAFLVVAATDSRTVNEAVVREAAQHHCLVNVADNPEAGNFSVAGTYENDNLLFSVATGGNPRLTHLLLEDLQQQYGDDMAAFAAFLDEQRETVKQRLPNPQARQEFWRNTLTNQLLQQVKAGRLQQTKEIIIHAVNRIGAEP</sequence>
<evidence type="ECO:0000256" key="2">
    <source>
        <dbReference type="ARBA" id="ARBA00012400"/>
    </source>
</evidence>
<feature type="domain" description="Sirohaem synthase dimerisation" evidence="7">
    <location>
        <begin position="170"/>
        <end position="220"/>
    </location>
</feature>